<dbReference type="Pfam" id="PF01479">
    <property type="entry name" value="S4"/>
    <property type="match status" value="1"/>
</dbReference>
<dbReference type="STRING" id="150033.RV14_GL000784"/>
<name>A0A1L8WEX3_9ENTE</name>
<dbReference type="RefSeq" id="WP_071855922.1">
    <property type="nucleotide sequence ID" value="NZ_JXLB01000018.1"/>
</dbReference>
<dbReference type="Pfam" id="PF21278">
    <property type="entry name" value="YlmH_1st"/>
    <property type="match status" value="1"/>
</dbReference>
<dbReference type="SUPFAM" id="SSF55174">
    <property type="entry name" value="Alpha-L RNA-binding motif"/>
    <property type="match status" value="1"/>
</dbReference>
<evidence type="ECO:0000313" key="4">
    <source>
        <dbReference type="Proteomes" id="UP000182152"/>
    </source>
</evidence>
<dbReference type="Gene3D" id="3.30.70.330">
    <property type="match status" value="1"/>
</dbReference>
<dbReference type="Pfam" id="PF17774">
    <property type="entry name" value="YlmH_RBD"/>
    <property type="match status" value="1"/>
</dbReference>
<dbReference type="CDD" id="cd00165">
    <property type="entry name" value="S4"/>
    <property type="match status" value="1"/>
</dbReference>
<dbReference type="InterPro" id="IPR002942">
    <property type="entry name" value="S4_RNA-bd"/>
</dbReference>
<dbReference type="Gene3D" id="3.10.290.10">
    <property type="entry name" value="RNA-binding S4 domain"/>
    <property type="match status" value="1"/>
</dbReference>
<dbReference type="InterPro" id="IPR036986">
    <property type="entry name" value="S4_RNA-bd_sf"/>
</dbReference>
<feature type="domain" description="RNA-binding S4" evidence="2">
    <location>
        <begin position="183"/>
        <end position="240"/>
    </location>
</feature>
<dbReference type="Gene3D" id="3.30.1370.160">
    <property type="match status" value="1"/>
</dbReference>
<accession>A0A1L8WEX3</accession>
<dbReference type="InterPro" id="IPR040591">
    <property type="entry name" value="RqcP2_RBD"/>
</dbReference>
<protein>
    <submittedName>
        <fullName evidence="3">S4 domain-containing protein</fullName>
    </submittedName>
</protein>
<keyword evidence="1" id="KW-0694">RNA-binding</keyword>
<gene>
    <name evidence="3" type="ORF">RV14_GL000784</name>
</gene>
<proteinExistence type="predicted"/>
<dbReference type="PANTHER" id="PTHR13633:SF3">
    <property type="entry name" value="MITOCHONDRIAL TRANSCRIPTION RESCUE FACTOR 1"/>
    <property type="match status" value="1"/>
</dbReference>
<sequence length="260" mass="30425">MDANVYQHFRADERSFIDSVGDWIEQVQSQYVPYLTDFLDPRQSYILETLIRQDSELRFSFYGGYEQAERKRCLIFPAYYEPTDEDFETSLYEIHYPKKFARLGHGKILGTLIGTGIKRSYFGDIISDGERWQVFIAKEVEQFVAAQVTRIGKVAVRLEAVKYTELILPKDEWAQERGTVTSLRLDSVISEIYNISRQRSKQLIEVGKVKVNWTENTHPDFLLELLDIVSIRGFGRIQIQELEGKTKKEKYRVLFGVLRK</sequence>
<dbReference type="PROSITE" id="PS50889">
    <property type="entry name" value="S4"/>
    <property type="match status" value="1"/>
</dbReference>
<dbReference type="InterPro" id="IPR048443">
    <property type="entry name" value="RqcP2_N"/>
</dbReference>
<keyword evidence="4" id="KW-1185">Reference proteome</keyword>
<evidence type="ECO:0000256" key="1">
    <source>
        <dbReference type="PROSITE-ProRule" id="PRU00182"/>
    </source>
</evidence>
<dbReference type="SMART" id="SM00363">
    <property type="entry name" value="S4"/>
    <property type="match status" value="1"/>
</dbReference>
<evidence type="ECO:0000313" key="3">
    <source>
        <dbReference type="EMBL" id="OJG79603.1"/>
    </source>
</evidence>
<comment type="caution">
    <text evidence="3">The sequence shown here is derived from an EMBL/GenBank/DDBJ whole genome shotgun (WGS) entry which is preliminary data.</text>
</comment>
<dbReference type="PANTHER" id="PTHR13633">
    <property type="entry name" value="MITOCHONDRIAL TRANSCRIPTION RESCUE FACTOR 1"/>
    <property type="match status" value="1"/>
</dbReference>
<dbReference type="Proteomes" id="UP000182152">
    <property type="component" value="Unassembled WGS sequence"/>
</dbReference>
<dbReference type="OrthoDB" id="9812787at2"/>
<evidence type="ECO:0000259" key="2">
    <source>
        <dbReference type="SMART" id="SM00363"/>
    </source>
</evidence>
<dbReference type="EMBL" id="JXLB01000018">
    <property type="protein sequence ID" value="OJG79603.1"/>
    <property type="molecule type" value="Genomic_DNA"/>
</dbReference>
<dbReference type="GO" id="GO:0003723">
    <property type="term" value="F:RNA binding"/>
    <property type="evidence" value="ECO:0007669"/>
    <property type="project" value="UniProtKB-KW"/>
</dbReference>
<dbReference type="AlphaFoldDB" id="A0A1L8WEX3"/>
<dbReference type="InterPro" id="IPR012677">
    <property type="entry name" value="Nucleotide-bd_a/b_plait_sf"/>
</dbReference>
<reference evidence="3 4" key="1">
    <citation type="submission" date="2014-12" db="EMBL/GenBank/DDBJ databases">
        <title>Draft genome sequences of 29 type strains of Enterococci.</title>
        <authorList>
            <person name="Zhong Z."/>
            <person name="Sun Z."/>
            <person name="Liu W."/>
            <person name="Zhang W."/>
            <person name="Zhang H."/>
        </authorList>
    </citation>
    <scope>NUCLEOTIDE SEQUENCE [LARGE SCALE GENOMIC DNA]</scope>
    <source>
        <strain evidence="3 4">DSM 15687</strain>
    </source>
</reference>
<organism evidence="3 4">
    <name type="scientific">Enterococcus ratti</name>
    <dbReference type="NCBI Taxonomy" id="150033"/>
    <lineage>
        <taxon>Bacteria</taxon>
        <taxon>Bacillati</taxon>
        <taxon>Bacillota</taxon>
        <taxon>Bacilli</taxon>
        <taxon>Lactobacillales</taxon>
        <taxon>Enterococcaceae</taxon>
        <taxon>Enterococcus</taxon>
    </lineage>
</organism>